<keyword evidence="8 9" id="KW-0813">Transport</keyword>
<dbReference type="EMBL" id="MHIE01000022">
    <property type="protein sequence ID" value="OGY45360.1"/>
    <property type="molecule type" value="Genomic_DNA"/>
</dbReference>
<feature type="transmembrane region" description="Helical" evidence="8">
    <location>
        <begin position="60"/>
        <end position="82"/>
    </location>
</feature>
<accession>A0A1G1Y0N1</accession>
<dbReference type="Pfam" id="PF03023">
    <property type="entry name" value="MurJ"/>
    <property type="match status" value="1"/>
</dbReference>
<protein>
    <recommendedName>
        <fullName evidence="8">Probable lipid II flippase MurJ</fullName>
    </recommendedName>
</protein>
<dbReference type="GO" id="GO:0071555">
    <property type="term" value="P:cell wall organization"/>
    <property type="evidence" value="ECO:0007669"/>
    <property type="project" value="UniProtKB-UniRule"/>
</dbReference>
<keyword evidence="8 9" id="KW-0961">Cell wall biogenesis/degradation</keyword>
<dbReference type="GO" id="GO:0034204">
    <property type="term" value="P:lipid translocation"/>
    <property type="evidence" value="ECO:0007669"/>
    <property type="project" value="TreeGrafter"/>
</dbReference>
<feature type="transmembrane region" description="Helical" evidence="8">
    <location>
        <begin position="316"/>
        <end position="339"/>
    </location>
</feature>
<evidence type="ECO:0000256" key="4">
    <source>
        <dbReference type="ARBA" id="ARBA00022960"/>
    </source>
</evidence>
<comment type="subcellular location">
    <subcellularLocation>
        <location evidence="1 8">Cell membrane</location>
        <topology evidence="1 8">Multi-pass membrane protein</topology>
    </subcellularLocation>
</comment>
<dbReference type="PANTHER" id="PTHR47019">
    <property type="entry name" value="LIPID II FLIPPASE MURJ"/>
    <property type="match status" value="1"/>
</dbReference>
<keyword evidence="5 8" id="KW-0573">Peptidoglycan synthesis</keyword>
<feature type="transmembrane region" description="Helical" evidence="8">
    <location>
        <begin position="476"/>
        <end position="498"/>
    </location>
</feature>
<evidence type="ECO:0000256" key="9">
    <source>
        <dbReference type="PIRNR" id="PIRNR002869"/>
    </source>
</evidence>
<dbReference type="NCBIfam" id="TIGR01695">
    <property type="entry name" value="murJ_mviN"/>
    <property type="match status" value="1"/>
</dbReference>
<evidence type="ECO:0000313" key="11">
    <source>
        <dbReference type="Proteomes" id="UP000178240"/>
    </source>
</evidence>
<evidence type="ECO:0000256" key="8">
    <source>
        <dbReference type="HAMAP-Rule" id="MF_02078"/>
    </source>
</evidence>
<dbReference type="PIRSF" id="PIRSF002869">
    <property type="entry name" value="MviN"/>
    <property type="match status" value="1"/>
</dbReference>
<dbReference type="PRINTS" id="PR01806">
    <property type="entry name" value="VIRFACTRMVIN"/>
</dbReference>
<comment type="similarity">
    <text evidence="8 9">Belongs to the MurJ/MviN family.</text>
</comment>
<keyword evidence="3 8" id="KW-0812">Transmembrane</keyword>
<feature type="transmembrane region" description="Helical" evidence="8">
    <location>
        <begin position="193"/>
        <end position="217"/>
    </location>
</feature>
<keyword evidence="2 8" id="KW-1003">Cell membrane</keyword>
<dbReference type="Proteomes" id="UP000178240">
    <property type="component" value="Unassembled WGS sequence"/>
</dbReference>
<dbReference type="InterPro" id="IPR004268">
    <property type="entry name" value="MurJ"/>
</dbReference>
<dbReference type="GO" id="GO:0009252">
    <property type="term" value="P:peptidoglycan biosynthetic process"/>
    <property type="evidence" value="ECO:0007669"/>
    <property type="project" value="UniProtKB-UniRule"/>
</dbReference>
<evidence type="ECO:0000256" key="7">
    <source>
        <dbReference type="ARBA" id="ARBA00023136"/>
    </source>
</evidence>
<evidence type="ECO:0000313" key="10">
    <source>
        <dbReference type="EMBL" id="OGY45360.1"/>
    </source>
</evidence>
<comment type="pathway">
    <text evidence="8">Cell wall biogenesis; peptidoglycan biosynthesis.</text>
</comment>
<sequence>MLKKLLNGQSKTIASAAFIIGAASLISRVLGVFRDRVLAGEFGAGIELDMYYAAFRIPDLVFNLVVLGAVSAGFIPVFTQYLKSEQKAWELVNVLLNAMILALIIISGGLILLAPWLVKIIAPGFSPAQLAVTAQLTAIMFLSPIFLGISAILGGVLQSYKRFFVNSLAPILYNVGIILGALFFVPLNGIYGLAWGVVLGAVLHMAIQILPLLNLGYKYRLKIDLYHKGFLRILKMTLPRILSLVISQINLLVVTIIGSTLAIGSITIFNLANNLQSLPLGVFGVSFAIAAFPSLAELADRKKKFLHTLSAIVRQILFLIIPASALLIILRAQIVRVVLGTGKFDWQDTVLTLETLSLFAFSLFAQALILLFIRAFYALEDAKTPFYIGLVTAFANIVMAIMLVEKFSVAGLALAFSLSSILNFILLILAFHYRLGQIDGTKIVFSAGKILVATFMLALVAQAAKYLIEPFVGTQTFVGIAIQTGLAAGLGLAAYLLISRLLNSEELNYFTDSFRKKLIQKSVTITETIENE</sequence>
<evidence type="ECO:0000256" key="3">
    <source>
        <dbReference type="ARBA" id="ARBA00022692"/>
    </source>
</evidence>
<keyword evidence="7 8" id="KW-0472">Membrane</keyword>
<dbReference type="HAMAP" id="MF_02078">
    <property type="entry name" value="MurJ_MviN"/>
    <property type="match status" value="1"/>
</dbReference>
<keyword evidence="4 8" id="KW-0133">Cell shape</keyword>
<dbReference type="GO" id="GO:0008360">
    <property type="term" value="P:regulation of cell shape"/>
    <property type="evidence" value="ECO:0007669"/>
    <property type="project" value="UniProtKB-UniRule"/>
</dbReference>
<feature type="transmembrane region" description="Helical" evidence="8">
    <location>
        <begin position="94"/>
        <end position="118"/>
    </location>
</feature>
<dbReference type="GO" id="GO:0015648">
    <property type="term" value="F:lipid-linked peptidoglycan transporter activity"/>
    <property type="evidence" value="ECO:0007669"/>
    <property type="project" value="UniProtKB-UniRule"/>
</dbReference>
<dbReference type="InterPro" id="IPR051050">
    <property type="entry name" value="Lipid_II_flippase_MurJ/MviN"/>
</dbReference>
<feature type="transmembrane region" description="Helical" evidence="8">
    <location>
        <begin position="443"/>
        <end position="464"/>
    </location>
</feature>
<organism evidence="10 11">
    <name type="scientific">Candidatus Buchananbacteria bacterium RIFCSPHIGHO2_01_FULL_44_11</name>
    <dbReference type="NCBI Taxonomy" id="1797535"/>
    <lineage>
        <taxon>Bacteria</taxon>
        <taxon>Candidatus Buchananiibacteriota</taxon>
    </lineage>
</organism>
<dbReference type="GO" id="GO:0005886">
    <property type="term" value="C:plasma membrane"/>
    <property type="evidence" value="ECO:0007669"/>
    <property type="project" value="UniProtKB-SubCell"/>
</dbReference>
<feature type="transmembrane region" description="Helical" evidence="8">
    <location>
        <begin position="359"/>
        <end position="379"/>
    </location>
</feature>
<reference evidence="10 11" key="1">
    <citation type="journal article" date="2016" name="Nat. Commun.">
        <title>Thousands of microbial genomes shed light on interconnected biogeochemical processes in an aquifer system.</title>
        <authorList>
            <person name="Anantharaman K."/>
            <person name="Brown C.T."/>
            <person name="Hug L.A."/>
            <person name="Sharon I."/>
            <person name="Castelle C.J."/>
            <person name="Probst A.J."/>
            <person name="Thomas B.C."/>
            <person name="Singh A."/>
            <person name="Wilkins M.J."/>
            <person name="Karaoz U."/>
            <person name="Brodie E.L."/>
            <person name="Williams K.H."/>
            <person name="Hubbard S.S."/>
            <person name="Banfield J.F."/>
        </authorList>
    </citation>
    <scope>NUCLEOTIDE SEQUENCE [LARGE SCALE GENOMIC DNA]</scope>
</reference>
<evidence type="ECO:0000256" key="1">
    <source>
        <dbReference type="ARBA" id="ARBA00004651"/>
    </source>
</evidence>
<comment type="caution">
    <text evidence="10">The sequence shown here is derived from an EMBL/GenBank/DDBJ whole genome shotgun (WGS) entry which is preliminary data.</text>
</comment>
<dbReference type="STRING" id="1797535.A2744_02820"/>
<feature type="transmembrane region" description="Helical" evidence="8">
    <location>
        <begin position="386"/>
        <end position="404"/>
    </location>
</feature>
<feature type="transmembrane region" description="Helical" evidence="8">
    <location>
        <begin position="138"/>
        <end position="157"/>
    </location>
</feature>
<feature type="transmembrane region" description="Helical" evidence="8">
    <location>
        <begin position="410"/>
        <end position="431"/>
    </location>
</feature>
<evidence type="ECO:0000256" key="2">
    <source>
        <dbReference type="ARBA" id="ARBA00022475"/>
    </source>
</evidence>
<proteinExistence type="inferred from homology"/>
<comment type="function">
    <text evidence="8 9">Involved in peptidoglycan biosynthesis. Transports lipid-linked peptidoglycan precursors from the inner to the outer leaflet of the cytoplasmic membrane.</text>
</comment>
<dbReference type="UniPathway" id="UPA00219"/>
<keyword evidence="6 8" id="KW-1133">Transmembrane helix</keyword>
<dbReference type="AlphaFoldDB" id="A0A1G1Y0N1"/>
<feature type="transmembrane region" description="Helical" evidence="8">
    <location>
        <begin position="12"/>
        <end position="33"/>
    </location>
</feature>
<dbReference type="PANTHER" id="PTHR47019:SF1">
    <property type="entry name" value="LIPID II FLIPPASE MURJ"/>
    <property type="match status" value="1"/>
</dbReference>
<name>A0A1G1Y0N1_9BACT</name>
<evidence type="ECO:0000256" key="5">
    <source>
        <dbReference type="ARBA" id="ARBA00022984"/>
    </source>
</evidence>
<feature type="transmembrane region" description="Helical" evidence="8">
    <location>
        <begin position="238"/>
        <end position="271"/>
    </location>
</feature>
<gene>
    <name evidence="8" type="primary">murJ</name>
    <name evidence="10" type="ORF">A2744_02820</name>
</gene>
<feature type="transmembrane region" description="Helical" evidence="8">
    <location>
        <begin position="277"/>
        <end position="296"/>
    </location>
</feature>
<evidence type="ECO:0000256" key="6">
    <source>
        <dbReference type="ARBA" id="ARBA00022989"/>
    </source>
</evidence>
<dbReference type="CDD" id="cd13123">
    <property type="entry name" value="MATE_MurJ_like"/>
    <property type="match status" value="1"/>
</dbReference>
<feature type="transmembrane region" description="Helical" evidence="8">
    <location>
        <begin position="164"/>
        <end position="187"/>
    </location>
</feature>